<feature type="region of interest" description="Disordered" evidence="2">
    <location>
        <begin position="1"/>
        <end position="25"/>
    </location>
</feature>
<dbReference type="AlphaFoldDB" id="A0AA36EVR8"/>
<reference evidence="4" key="1">
    <citation type="submission" date="2023-08" db="EMBL/GenBank/DDBJ databases">
        <authorList>
            <person name="Alioto T."/>
            <person name="Alioto T."/>
            <person name="Gomez Garrido J."/>
        </authorList>
    </citation>
    <scope>NUCLEOTIDE SEQUENCE</scope>
</reference>
<accession>A0AA36EVR8</accession>
<evidence type="ECO:0000259" key="3">
    <source>
        <dbReference type="SMART" id="SM00054"/>
    </source>
</evidence>
<name>A0AA36EVR8_OCTVU</name>
<dbReference type="InterPro" id="IPR011992">
    <property type="entry name" value="EF-hand-dom_pair"/>
</dbReference>
<dbReference type="InterPro" id="IPR018247">
    <property type="entry name" value="EF_Hand_1_Ca_BS"/>
</dbReference>
<dbReference type="CDD" id="cd00051">
    <property type="entry name" value="EFh"/>
    <property type="match status" value="1"/>
</dbReference>
<organism evidence="4 5">
    <name type="scientific">Octopus vulgaris</name>
    <name type="common">Common octopus</name>
    <dbReference type="NCBI Taxonomy" id="6645"/>
    <lineage>
        <taxon>Eukaryota</taxon>
        <taxon>Metazoa</taxon>
        <taxon>Spiralia</taxon>
        <taxon>Lophotrochozoa</taxon>
        <taxon>Mollusca</taxon>
        <taxon>Cephalopoda</taxon>
        <taxon>Coleoidea</taxon>
        <taxon>Octopodiformes</taxon>
        <taxon>Octopoda</taxon>
        <taxon>Incirrata</taxon>
        <taxon>Octopodidae</taxon>
        <taxon>Octopus</taxon>
    </lineage>
</organism>
<evidence type="ECO:0000256" key="1">
    <source>
        <dbReference type="ARBA" id="ARBA00022837"/>
    </source>
</evidence>
<evidence type="ECO:0000313" key="4">
    <source>
        <dbReference type="EMBL" id="CAI9714802.1"/>
    </source>
</evidence>
<dbReference type="InterPro" id="IPR002048">
    <property type="entry name" value="EF_hand_dom"/>
</dbReference>
<protein>
    <submittedName>
        <fullName evidence="4">XP_029633940.1neurocalcin-delta-like</fullName>
    </submittedName>
</protein>
<dbReference type="Pfam" id="PF13499">
    <property type="entry name" value="EF-hand_7"/>
    <property type="match status" value="1"/>
</dbReference>
<dbReference type="Proteomes" id="UP001162480">
    <property type="component" value="Chromosome 1"/>
</dbReference>
<dbReference type="Gene3D" id="1.10.238.10">
    <property type="entry name" value="EF-hand"/>
    <property type="match status" value="1"/>
</dbReference>
<dbReference type="EMBL" id="OX597814">
    <property type="protein sequence ID" value="CAI9714802.1"/>
    <property type="molecule type" value="Genomic_DNA"/>
</dbReference>
<dbReference type="GO" id="GO:0005509">
    <property type="term" value="F:calcium ion binding"/>
    <property type="evidence" value="ECO:0007669"/>
    <property type="project" value="InterPro"/>
</dbReference>
<proteinExistence type="predicted"/>
<evidence type="ECO:0000256" key="2">
    <source>
        <dbReference type="SAM" id="MobiDB-lite"/>
    </source>
</evidence>
<dbReference type="SMART" id="SM00054">
    <property type="entry name" value="EFh"/>
    <property type="match status" value="2"/>
</dbReference>
<dbReference type="SUPFAM" id="SSF47473">
    <property type="entry name" value="EF-hand"/>
    <property type="match status" value="2"/>
</dbReference>
<dbReference type="PROSITE" id="PS00018">
    <property type="entry name" value="EF_HAND_1"/>
    <property type="match status" value="2"/>
</dbReference>
<gene>
    <name evidence="4" type="ORF">OCTVUL_1B021739</name>
</gene>
<keyword evidence="5" id="KW-1185">Reference proteome</keyword>
<feature type="domain" description="EF-hand" evidence="3">
    <location>
        <begin position="84"/>
        <end position="112"/>
    </location>
</feature>
<feature type="domain" description="EF-hand" evidence="3">
    <location>
        <begin position="139"/>
        <end position="167"/>
    </location>
</feature>
<sequence>MGGRPPDSSNKVCGPVDESRRNNSQTSVRDKMKVIILISLLTVFTIDGIYGQRDGGRTLPDDEYSRHIFARLNGNNDSHIDFHEIKFAFTKLDKDDDGFVSKLEFVEAVQAQEHPQNAKIFGMFEKLDTDKDGKWNLVDIRRTFNIMDDDGNGELTDVEFIPAWIKMMDS</sequence>
<keyword evidence="1" id="KW-0106">Calcium</keyword>
<evidence type="ECO:0000313" key="5">
    <source>
        <dbReference type="Proteomes" id="UP001162480"/>
    </source>
</evidence>